<accession>A0A7W7GY28</accession>
<evidence type="ECO:0000313" key="2">
    <source>
        <dbReference type="Proteomes" id="UP000546162"/>
    </source>
</evidence>
<evidence type="ECO:0000313" key="1">
    <source>
        <dbReference type="EMBL" id="MBB4740406.1"/>
    </source>
</evidence>
<organism evidence="1 2">
    <name type="scientific">Actinoplanes octamycinicus</name>
    <dbReference type="NCBI Taxonomy" id="135948"/>
    <lineage>
        <taxon>Bacteria</taxon>
        <taxon>Bacillati</taxon>
        <taxon>Actinomycetota</taxon>
        <taxon>Actinomycetes</taxon>
        <taxon>Micromonosporales</taxon>
        <taxon>Micromonosporaceae</taxon>
        <taxon>Actinoplanes</taxon>
    </lineage>
</organism>
<dbReference type="RefSeq" id="WP_185040946.1">
    <property type="nucleotide sequence ID" value="NZ_BAABFG010000005.1"/>
</dbReference>
<gene>
    <name evidence="1" type="ORF">BJY16_003865</name>
</gene>
<sequence length="202" mass="21891">MTLVEEIIKNAALSGASLDGLYSGNDRFGSADALLPTVDGHVTVRLGCDTSYELSVWVRDEIVAEGKTCILNQLVSTMIGIQNGVSVGELCLRHGYLSVTDAEAANDALWHLLIEHGEEHLRAEAAVVGANPVLRRLRPWVSHGTLHLIHPRDRVEAVRYGLVFYPTVDNMFQLNVYNESLGPAEPLGSAVARAAAVAEGWH</sequence>
<comment type="caution">
    <text evidence="1">The sequence shown here is derived from an EMBL/GenBank/DDBJ whole genome shotgun (WGS) entry which is preliminary data.</text>
</comment>
<name>A0A7W7GY28_9ACTN</name>
<dbReference type="Proteomes" id="UP000546162">
    <property type="component" value="Unassembled WGS sequence"/>
</dbReference>
<keyword evidence="2" id="KW-1185">Reference proteome</keyword>
<reference evidence="1 2" key="1">
    <citation type="submission" date="2020-08" db="EMBL/GenBank/DDBJ databases">
        <title>Sequencing the genomes of 1000 actinobacteria strains.</title>
        <authorList>
            <person name="Klenk H.-P."/>
        </authorList>
    </citation>
    <scope>NUCLEOTIDE SEQUENCE [LARGE SCALE GENOMIC DNA]</scope>
    <source>
        <strain evidence="1 2">DSM 45809</strain>
    </source>
</reference>
<proteinExistence type="predicted"/>
<dbReference type="EMBL" id="JACHNB010000001">
    <property type="protein sequence ID" value="MBB4740406.1"/>
    <property type="molecule type" value="Genomic_DNA"/>
</dbReference>
<dbReference type="AlphaFoldDB" id="A0A7W7GY28"/>
<protein>
    <submittedName>
        <fullName evidence="1">Uncharacterized protein</fullName>
    </submittedName>
</protein>